<evidence type="ECO:0000313" key="1">
    <source>
        <dbReference type="EMBL" id="DAD90148.1"/>
    </source>
</evidence>
<protein>
    <submittedName>
        <fullName evidence="1">Uncharacterized protein</fullName>
    </submittedName>
</protein>
<dbReference type="EMBL" id="BK015078">
    <property type="protein sequence ID" value="DAD90148.1"/>
    <property type="molecule type" value="Genomic_DNA"/>
</dbReference>
<proteinExistence type="predicted"/>
<sequence>MEKRYETSVYKVGQLQEEAPLFDCEIANVAITDNERAEFIAIGEPERLKDLFSKCGFDGDV</sequence>
<name>A0A8S5N6P3_9CAUD</name>
<accession>A0A8S5N6P3</accession>
<organism evidence="1">
    <name type="scientific">Siphoviridae sp. ctfWC31</name>
    <dbReference type="NCBI Taxonomy" id="2826414"/>
    <lineage>
        <taxon>Viruses</taxon>
        <taxon>Duplodnaviria</taxon>
        <taxon>Heunggongvirae</taxon>
        <taxon>Uroviricota</taxon>
        <taxon>Caudoviricetes</taxon>
    </lineage>
</organism>
<reference evidence="1" key="1">
    <citation type="journal article" date="2021" name="Proc. Natl. Acad. Sci. U.S.A.">
        <title>A Catalog of Tens of Thousands of Viruses from Human Metagenomes Reveals Hidden Associations with Chronic Diseases.</title>
        <authorList>
            <person name="Tisza M.J."/>
            <person name="Buck C.B."/>
        </authorList>
    </citation>
    <scope>NUCLEOTIDE SEQUENCE</scope>
    <source>
        <strain evidence="1">CtfWC31</strain>
    </source>
</reference>